<evidence type="ECO:0000256" key="1">
    <source>
        <dbReference type="ARBA" id="ARBA00001947"/>
    </source>
</evidence>
<dbReference type="Proteomes" id="UP000019478">
    <property type="component" value="Unassembled WGS sequence"/>
</dbReference>
<protein>
    <recommendedName>
        <fullName evidence="7">Enoyl reductase (ER) domain-containing protein</fullName>
    </recommendedName>
</protein>
<comment type="caution">
    <text evidence="8">The sequence shown here is derived from an EMBL/GenBank/DDBJ whole genome shotgun (WGS) entry which is preliminary data.</text>
</comment>
<dbReference type="InterPro" id="IPR013149">
    <property type="entry name" value="ADH-like_C"/>
</dbReference>
<evidence type="ECO:0000256" key="6">
    <source>
        <dbReference type="RuleBase" id="RU361277"/>
    </source>
</evidence>
<dbReference type="Gene3D" id="3.40.50.720">
    <property type="entry name" value="NAD(P)-binding Rossmann-like Domain"/>
    <property type="match status" value="1"/>
</dbReference>
<dbReference type="InterPro" id="IPR013154">
    <property type="entry name" value="ADH-like_N"/>
</dbReference>
<name>W9XQ24_9EURO</name>
<dbReference type="Pfam" id="PF08240">
    <property type="entry name" value="ADH_N"/>
    <property type="match status" value="1"/>
</dbReference>
<evidence type="ECO:0000256" key="4">
    <source>
        <dbReference type="ARBA" id="ARBA00022833"/>
    </source>
</evidence>
<evidence type="ECO:0000256" key="3">
    <source>
        <dbReference type="ARBA" id="ARBA00022723"/>
    </source>
</evidence>
<comment type="cofactor">
    <cofactor evidence="1 6">
        <name>Zn(2+)</name>
        <dbReference type="ChEBI" id="CHEBI:29105"/>
    </cofactor>
</comment>
<comment type="similarity">
    <text evidence="2 6">Belongs to the zinc-containing alcohol dehydrogenase family.</text>
</comment>
<evidence type="ECO:0000256" key="2">
    <source>
        <dbReference type="ARBA" id="ARBA00008072"/>
    </source>
</evidence>
<evidence type="ECO:0000256" key="5">
    <source>
        <dbReference type="ARBA" id="ARBA00023002"/>
    </source>
</evidence>
<keyword evidence="4 6" id="KW-0862">Zinc</keyword>
<dbReference type="InterPro" id="IPR002328">
    <property type="entry name" value="ADH_Zn_CS"/>
</dbReference>
<gene>
    <name evidence="8" type="ORF">A1O3_08907</name>
</gene>
<evidence type="ECO:0000313" key="9">
    <source>
        <dbReference type="Proteomes" id="UP000019478"/>
    </source>
</evidence>
<dbReference type="HOGENOM" id="CLU_026673_11_2_1"/>
<dbReference type="EMBL" id="AMGY01000008">
    <property type="protein sequence ID" value="EXJ79405.1"/>
    <property type="molecule type" value="Genomic_DNA"/>
</dbReference>
<dbReference type="Pfam" id="PF00107">
    <property type="entry name" value="ADH_zinc_N"/>
    <property type="match status" value="1"/>
</dbReference>
<dbReference type="GO" id="GO:0016491">
    <property type="term" value="F:oxidoreductase activity"/>
    <property type="evidence" value="ECO:0007669"/>
    <property type="project" value="UniProtKB-KW"/>
</dbReference>
<dbReference type="GO" id="GO:0008270">
    <property type="term" value="F:zinc ion binding"/>
    <property type="evidence" value="ECO:0007669"/>
    <property type="project" value="InterPro"/>
</dbReference>
<dbReference type="PROSITE" id="PS00059">
    <property type="entry name" value="ADH_ZINC"/>
    <property type="match status" value="1"/>
</dbReference>
<evidence type="ECO:0000259" key="7">
    <source>
        <dbReference type="SMART" id="SM00829"/>
    </source>
</evidence>
<evidence type="ECO:0000313" key="8">
    <source>
        <dbReference type="EMBL" id="EXJ79405.1"/>
    </source>
</evidence>
<keyword evidence="9" id="KW-1185">Reference proteome</keyword>
<dbReference type="GeneID" id="19172993"/>
<reference evidence="8 9" key="1">
    <citation type="submission" date="2013-03" db="EMBL/GenBank/DDBJ databases">
        <title>The Genome Sequence of Capronia epimyces CBS 606.96.</title>
        <authorList>
            <consortium name="The Broad Institute Genomics Platform"/>
            <person name="Cuomo C."/>
            <person name="de Hoog S."/>
            <person name="Gorbushina A."/>
            <person name="Walker B."/>
            <person name="Young S.K."/>
            <person name="Zeng Q."/>
            <person name="Gargeya S."/>
            <person name="Fitzgerald M."/>
            <person name="Haas B."/>
            <person name="Abouelleil A."/>
            <person name="Allen A.W."/>
            <person name="Alvarado L."/>
            <person name="Arachchi H.M."/>
            <person name="Berlin A.M."/>
            <person name="Chapman S.B."/>
            <person name="Gainer-Dewar J."/>
            <person name="Goldberg J."/>
            <person name="Griggs A."/>
            <person name="Gujja S."/>
            <person name="Hansen M."/>
            <person name="Howarth C."/>
            <person name="Imamovic A."/>
            <person name="Ireland A."/>
            <person name="Larimer J."/>
            <person name="McCowan C."/>
            <person name="Murphy C."/>
            <person name="Pearson M."/>
            <person name="Poon T.W."/>
            <person name="Priest M."/>
            <person name="Roberts A."/>
            <person name="Saif S."/>
            <person name="Shea T."/>
            <person name="Sisk P."/>
            <person name="Sykes S."/>
            <person name="Wortman J."/>
            <person name="Nusbaum C."/>
            <person name="Birren B."/>
        </authorList>
    </citation>
    <scope>NUCLEOTIDE SEQUENCE [LARGE SCALE GENOMIC DNA]</scope>
    <source>
        <strain evidence="8 9">CBS 606.96</strain>
    </source>
</reference>
<sequence>MSTSGIPKSMLAWQKHFGSTEPACARFRAENVLTHGNGYQVRVEVPVPTAPEDGLLVKVLAAGVCHSDVHLLKSETKPSYYLDKYTLGHEGCGEVVSVGSSATKFKPGNLVSVLSVPGCGQPTCYECSHGVAQICEGGEHYGIGHDGSYAPYVAIRERAAVRLPPGVSPAVGAVATDAVMTAYQAVVGRAKVKKSDTVLLYGLGGLGFNALQIVLGIGARVIAVDQRQAVLDEAVRYGVREEDVVPVGTKSVSEWVGKKGLAVDSVLDFVGVPDTFKNALESVRPAGTVVLVGLMNPTFTFDALVALRKRLDILGSFGGTYADLEACLDLIAKGVIVPQVETASLADFPQVLADLDAGKVKSRIALIPEGI</sequence>
<proteinExistence type="inferred from homology"/>
<dbReference type="SUPFAM" id="SSF51735">
    <property type="entry name" value="NAD(P)-binding Rossmann-fold domains"/>
    <property type="match status" value="1"/>
</dbReference>
<dbReference type="SUPFAM" id="SSF50129">
    <property type="entry name" value="GroES-like"/>
    <property type="match status" value="1"/>
</dbReference>
<dbReference type="AlphaFoldDB" id="W9XQ24"/>
<feature type="domain" description="Enoyl reductase (ER)" evidence="7">
    <location>
        <begin position="36"/>
        <end position="366"/>
    </location>
</feature>
<dbReference type="eggNOG" id="KOG0023">
    <property type="taxonomic scope" value="Eukaryota"/>
</dbReference>
<keyword evidence="3 6" id="KW-0479">Metal-binding</keyword>
<dbReference type="InterPro" id="IPR011032">
    <property type="entry name" value="GroES-like_sf"/>
</dbReference>
<organism evidence="8 9">
    <name type="scientific">Capronia epimyces CBS 606.96</name>
    <dbReference type="NCBI Taxonomy" id="1182542"/>
    <lineage>
        <taxon>Eukaryota</taxon>
        <taxon>Fungi</taxon>
        <taxon>Dikarya</taxon>
        <taxon>Ascomycota</taxon>
        <taxon>Pezizomycotina</taxon>
        <taxon>Eurotiomycetes</taxon>
        <taxon>Chaetothyriomycetidae</taxon>
        <taxon>Chaetothyriales</taxon>
        <taxon>Herpotrichiellaceae</taxon>
        <taxon>Capronia</taxon>
    </lineage>
</organism>
<dbReference type="Gene3D" id="3.90.180.10">
    <property type="entry name" value="Medium-chain alcohol dehydrogenases, catalytic domain"/>
    <property type="match status" value="1"/>
</dbReference>
<dbReference type="SMART" id="SM00829">
    <property type="entry name" value="PKS_ER"/>
    <property type="match status" value="1"/>
</dbReference>
<dbReference type="InterPro" id="IPR020843">
    <property type="entry name" value="ER"/>
</dbReference>
<dbReference type="STRING" id="1182542.W9XQ24"/>
<dbReference type="PANTHER" id="PTHR42940">
    <property type="entry name" value="ALCOHOL DEHYDROGENASE 1-RELATED"/>
    <property type="match status" value="1"/>
</dbReference>
<dbReference type="InterPro" id="IPR036291">
    <property type="entry name" value="NAD(P)-bd_dom_sf"/>
</dbReference>
<accession>W9XQ24</accession>
<dbReference type="RefSeq" id="XP_007737193.1">
    <property type="nucleotide sequence ID" value="XM_007739003.1"/>
</dbReference>
<keyword evidence="5" id="KW-0560">Oxidoreductase</keyword>
<dbReference type="CDD" id="cd08254">
    <property type="entry name" value="hydroxyacyl_CoA_DH"/>
    <property type="match status" value="1"/>
</dbReference>
<dbReference type="OrthoDB" id="256333at2759"/>
<dbReference type="PANTHER" id="PTHR42940:SF8">
    <property type="entry name" value="VACUOLAR PROTEIN SORTING-ASSOCIATED PROTEIN 11"/>
    <property type="match status" value="1"/>
</dbReference>